<reference evidence="4" key="2">
    <citation type="submission" date="2011-03" db="EMBL/GenBank/DDBJ databases">
        <title>The complete genome of Desulfobacca acetoxidans DSM 11109.</title>
        <authorList>
            <consortium name="US DOE Joint Genome Institute (JGI-PGF)"/>
            <person name="Lucas S."/>
            <person name="Copeland A."/>
            <person name="Lapidus A."/>
            <person name="Bruce D."/>
            <person name="Goodwin L."/>
            <person name="Pitluck S."/>
            <person name="Peters L."/>
            <person name="Kyrpides N."/>
            <person name="Mavromatis K."/>
            <person name="Ivanova N."/>
            <person name="Ovchinnikova G."/>
            <person name="Teshima H."/>
            <person name="Detter J.C."/>
            <person name="Han C."/>
            <person name="Land M."/>
            <person name="Hauser L."/>
            <person name="Markowitz V."/>
            <person name="Cheng J.-F."/>
            <person name="Hugenholtz P."/>
            <person name="Woyke T."/>
            <person name="Wu D."/>
            <person name="Spring S."/>
            <person name="Schueler E."/>
            <person name="Brambilla E."/>
            <person name="Klenk H.-P."/>
            <person name="Eisen J.A."/>
        </authorList>
    </citation>
    <scope>NUCLEOTIDE SEQUENCE [LARGE SCALE GENOMIC DNA]</scope>
    <source>
        <strain evidence="4">ATCC 700848 / DSM 11109 / ASRB2</strain>
    </source>
</reference>
<gene>
    <name evidence="3" type="ordered locus">Desac_1701</name>
</gene>
<dbReference type="eggNOG" id="COG2026">
    <property type="taxonomic scope" value="Bacteria"/>
</dbReference>
<reference evidence="3 4" key="1">
    <citation type="journal article" date="2011" name="Stand. Genomic Sci.">
        <title>Complete genome sequence of the acetate-degrading sulfate reducer Desulfobacca acetoxidans type strain (ASRB2).</title>
        <authorList>
            <person name="Goker M."/>
            <person name="Teshima H."/>
            <person name="Lapidus A."/>
            <person name="Nolan M."/>
            <person name="Lucas S."/>
            <person name="Hammon N."/>
            <person name="Deshpande S."/>
            <person name="Cheng J.F."/>
            <person name="Tapia R."/>
            <person name="Han C."/>
            <person name="Goodwin L."/>
            <person name="Pitluck S."/>
            <person name="Huntemann M."/>
            <person name="Liolios K."/>
            <person name="Ivanova N."/>
            <person name="Pagani I."/>
            <person name="Mavromatis K."/>
            <person name="Ovchinikova G."/>
            <person name="Pati A."/>
            <person name="Chen A."/>
            <person name="Palaniappan K."/>
            <person name="Land M."/>
            <person name="Hauser L."/>
            <person name="Brambilla E.M."/>
            <person name="Rohde M."/>
            <person name="Spring S."/>
            <person name="Detter J.C."/>
            <person name="Woyke T."/>
            <person name="Bristow J."/>
            <person name="Eisen J.A."/>
            <person name="Markowitz V."/>
            <person name="Hugenholtz P."/>
            <person name="Kyrpides N.C."/>
            <person name="Klenk H.P."/>
        </authorList>
    </citation>
    <scope>NUCLEOTIDE SEQUENCE [LARGE SCALE GENOMIC DNA]</scope>
    <source>
        <strain evidence="4">ATCC 700848 / DSM 11109 / ASRB2</strain>
    </source>
</reference>
<evidence type="ECO:0000256" key="1">
    <source>
        <dbReference type="ARBA" id="ARBA00006226"/>
    </source>
</evidence>
<dbReference type="Gene3D" id="3.30.2310.20">
    <property type="entry name" value="RelE-like"/>
    <property type="match status" value="1"/>
</dbReference>
<dbReference type="SUPFAM" id="SSF143011">
    <property type="entry name" value="RelE-like"/>
    <property type="match status" value="1"/>
</dbReference>
<name>F2NCX0_DESAR</name>
<keyword evidence="2" id="KW-1277">Toxin-antitoxin system</keyword>
<organism evidence="3 4">
    <name type="scientific">Desulfobacca acetoxidans (strain ATCC 700848 / DSM 11109 / ASRB2)</name>
    <dbReference type="NCBI Taxonomy" id="880072"/>
    <lineage>
        <taxon>Bacteria</taxon>
        <taxon>Pseudomonadati</taxon>
        <taxon>Thermodesulfobacteriota</taxon>
        <taxon>Desulfobaccia</taxon>
        <taxon>Desulfobaccales</taxon>
        <taxon>Desulfobaccaceae</taxon>
        <taxon>Desulfobacca</taxon>
    </lineage>
</organism>
<dbReference type="Pfam" id="PF05016">
    <property type="entry name" value="ParE_toxin"/>
    <property type="match status" value="1"/>
</dbReference>
<proteinExistence type="inferred from homology"/>
<accession>F2NCX0</accession>
<dbReference type="InterPro" id="IPR007712">
    <property type="entry name" value="RelE/ParE_toxin"/>
</dbReference>
<dbReference type="RefSeq" id="WP_013706654.1">
    <property type="nucleotide sequence ID" value="NC_015388.1"/>
</dbReference>
<dbReference type="STRING" id="880072.Desac_1701"/>
<dbReference type="HOGENOM" id="CLU_155761_3_0_7"/>
<dbReference type="EMBL" id="CP002629">
    <property type="protein sequence ID" value="AEB09544.1"/>
    <property type="molecule type" value="Genomic_DNA"/>
</dbReference>
<dbReference type="InterPro" id="IPR035093">
    <property type="entry name" value="RelE/ParE_toxin_dom_sf"/>
</dbReference>
<evidence type="ECO:0000313" key="4">
    <source>
        <dbReference type="Proteomes" id="UP000000483"/>
    </source>
</evidence>
<dbReference type="PANTHER" id="PTHR35601">
    <property type="entry name" value="TOXIN RELE"/>
    <property type="match status" value="1"/>
</dbReference>
<sequence length="85" mass="10020">MTYRVELRPAALRDLARVENPWRLKIARKIDALAANPRPPGVEKLAGSDNRYRVRSGDYRIVYEIHDRVLLILVVRIGHRREVYR</sequence>
<dbReference type="AlphaFoldDB" id="F2NCX0"/>
<dbReference type="OrthoDB" id="9797723at2"/>
<dbReference type="PANTHER" id="PTHR35601:SF1">
    <property type="entry name" value="TOXIN RELE"/>
    <property type="match status" value="1"/>
</dbReference>
<keyword evidence="4" id="KW-1185">Reference proteome</keyword>
<comment type="similarity">
    <text evidence="1">Belongs to the RelE toxin family.</text>
</comment>
<dbReference type="KEGG" id="dao:Desac_1701"/>
<evidence type="ECO:0000313" key="3">
    <source>
        <dbReference type="EMBL" id="AEB09544.1"/>
    </source>
</evidence>
<protein>
    <submittedName>
        <fullName evidence="3">Addiction module toxin, RelE/StbE family</fullName>
    </submittedName>
</protein>
<evidence type="ECO:0000256" key="2">
    <source>
        <dbReference type="ARBA" id="ARBA00022649"/>
    </source>
</evidence>
<dbReference type="Proteomes" id="UP000000483">
    <property type="component" value="Chromosome"/>
</dbReference>